<dbReference type="Gene3D" id="1.50.40.10">
    <property type="entry name" value="Mitochondrial carrier domain"/>
    <property type="match status" value="1"/>
</dbReference>
<name>A0A182EB80_ONCOC</name>
<proteinExistence type="inferred from homology"/>
<keyword evidence="4 7" id="KW-0812">Transmembrane</keyword>
<reference evidence="10" key="1">
    <citation type="submission" date="2016-06" db="UniProtKB">
        <authorList>
            <consortium name="WormBaseParasite"/>
        </authorList>
    </citation>
    <scope>IDENTIFICATION</scope>
</reference>
<feature type="repeat" description="Solcar" evidence="7">
    <location>
        <begin position="9"/>
        <end position="101"/>
    </location>
</feature>
<evidence type="ECO:0000313" key="10">
    <source>
        <dbReference type="WBParaSite" id="nOo.2.0.1.t05312-RA"/>
    </source>
</evidence>
<evidence type="ECO:0000256" key="2">
    <source>
        <dbReference type="ARBA" id="ARBA00006375"/>
    </source>
</evidence>
<organism evidence="10">
    <name type="scientific">Onchocerca ochengi</name>
    <name type="common">Filarial nematode worm</name>
    <dbReference type="NCBI Taxonomy" id="42157"/>
    <lineage>
        <taxon>Eukaryota</taxon>
        <taxon>Metazoa</taxon>
        <taxon>Ecdysozoa</taxon>
        <taxon>Nematoda</taxon>
        <taxon>Chromadorea</taxon>
        <taxon>Rhabditida</taxon>
        <taxon>Spirurina</taxon>
        <taxon>Spiruromorpha</taxon>
        <taxon>Filarioidea</taxon>
        <taxon>Onchocercidae</taxon>
        <taxon>Onchocerca</taxon>
    </lineage>
</organism>
<dbReference type="WBParaSite" id="nOo.2.0.1.t05312-RA">
    <property type="protein sequence ID" value="nOo.2.0.1.t05312-RA"/>
    <property type="gene ID" value="nOo.2.0.1.g05312"/>
</dbReference>
<dbReference type="Proteomes" id="UP000271087">
    <property type="component" value="Unassembled WGS sequence"/>
</dbReference>
<dbReference type="EMBL" id="UYRW01001382">
    <property type="protein sequence ID" value="VDK76922.1"/>
    <property type="molecule type" value="Genomic_DNA"/>
</dbReference>
<dbReference type="OrthoDB" id="6021171at2759"/>
<dbReference type="InterPro" id="IPR011029">
    <property type="entry name" value="DEATH-like_dom_sf"/>
</dbReference>
<keyword evidence="5" id="KW-0677">Repeat</keyword>
<keyword evidence="3" id="KW-0813">Transport</keyword>
<evidence type="ECO:0000313" key="8">
    <source>
        <dbReference type="EMBL" id="VDK76922.1"/>
    </source>
</evidence>
<keyword evidence="6 7" id="KW-0472">Membrane</keyword>
<dbReference type="GO" id="GO:0016020">
    <property type="term" value="C:membrane"/>
    <property type="evidence" value="ECO:0007669"/>
    <property type="project" value="UniProtKB-SubCell"/>
</dbReference>
<comment type="similarity">
    <text evidence="2">Belongs to the mitochondrial carrier (TC 2.A.29) family.</text>
</comment>
<dbReference type="Pfam" id="PF00153">
    <property type="entry name" value="Mito_carr"/>
    <property type="match status" value="3"/>
</dbReference>
<sequence>MIGYGTYELTSLEYGIAGLITGIATRFLIQPLDVLKIRFQVQREPTFGKTRGRYHGIVQACSRIYKDEGLMAFWKGHIPAQGLSVVYGVVQFSTFEFLTGQALRYPCANENRRVTDIVCGALAGCAAMTSAMPFDVIRTRLIVQNQHKVYDGTLHAIMSIWNSEGFHGFFRGFTPSLVQIAPFIGLQFCLYNAFSNTWERFPNYLEFFGPLCCGALAGVISKSAIYPLDVVRHRLQAHGFDRFKKSPWHSMCSTIAVILRDEKVIGLRNQWLIVYSLLQLMDIFGPQSVSLDIELDSDIYPTPAVVLDQDDGKESISLFTFNSPPPCAWDLVPEIPEKVSVTALSKRGLQEIEFCLNPPSRGSMLNWEYVAAEFGFSNSKIMHLRTSANPTAHVLREIAHRPLKNLLNVLAKINRVDALLSMQPYLENIMRTSRNAKTLSSDSGAFVNAGKSDILTYSASSSGSFGGPSALSASAIVDNNEKFILVTHHEFVANVVLRRNYKWFLKNLRKQAKQVNMSTFDIDDYLETSCEFEGLHTLFADATNIVCVFTDDYLEMLKSSGNEQAVTVKQYLHKLMNGEFMERGNNQRFCAVIFQGTGRDVLPLGWAKSTLVYEFPANHLQLFRKLFA</sequence>
<comment type="subcellular location">
    <subcellularLocation>
        <location evidence="1">Membrane</location>
        <topology evidence="1">Multi-pass membrane protein</topology>
    </subcellularLocation>
</comment>
<reference evidence="8 9" key="2">
    <citation type="submission" date="2018-08" db="EMBL/GenBank/DDBJ databases">
        <authorList>
            <person name="Laetsch R D."/>
            <person name="Stevens L."/>
            <person name="Kumar S."/>
            <person name="Blaxter L. M."/>
        </authorList>
    </citation>
    <scope>NUCLEOTIDE SEQUENCE [LARGE SCALE GENOMIC DNA]</scope>
</reference>
<dbReference type="AlphaFoldDB" id="A0A182EB80"/>
<evidence type="ECO:0000256" key="4">
    <source>
        <dbReference type="ARBA" id="ARBA00022692"/>
    </source>
</evidence>
<evidence type="ECO:0000256" key="3">
    <source>
        <dbReference type="ARBA" id="ARBA00022448"/>
    </source>
</evidence>
<dbReference type="SUPFAM" id="SSF47986">
    <property type="entry name" value="DEATH domain"/>
    <property type="match status" value="1"/>
</dbReference>
<evidence type="ECO:0000256" key="5">
    <source>
        <dbReference type="ARBA" id="ARBA00022737"/>
    </source>
</evidence>
<dbReference type="STRING" id="42157.A0A182EB80"/>
<dbReference type="Gene3D" id="1.10.533.10">
    <property type="entry name" value="Death Domain, Fas"/>
    <property type="match status" value="1"/>
</dbReference>
<gene>
    <name evidence="8" type="ORF">NOO_LOCUS5312</name>
</gene>
<dbReference type="PRINTS" id="PR00926">
    <property type="entry name" value="MITOCARRIER"/>
</dbReference>
<evidence type="ECO:0000256" key="7">
    <source>
        <dbReference type="PROSITE-ProRule" id="PRU00282"/>
    </source>
</evidence>
<protein>
    <submittedName>
        <fullName evidence="10">Mitochondrial thiamine pyrophosphate carrier 1</fullName>
    </submittedName>
</protein>
<dbReference type="SUPFAM" id="SSF103506">
    <property type="entry name" value="Mitochondrial carrier"/>
    <property type="match status" value="1"/>
</dbReference>
<dbReference type="InterPro" id="IPR023395">
    <property type="entry name" value="MCP_dom_sf"/>
</dbReference>
<dbReference type="PANTHER" id="PTHR24089">
    <property type="entry name" value="SOLUTE CARRIER FAMILY 25"/>
    <property type="match status" value="1"/>
</dbReference>
<keyword evidence="9" id="KW-1185">Reference proteome</keyword>
<evidence type="ECO:0000313" key="9">
    <source>
        <dbReference type="Proteomes" id="UP000271087"/>
    </source>
</evidence>
<dbReference type="GO" id="GO:0055085">
    <property type="term" value="P:transmembrane transport"/>
    <property type="evidence" value="ECO:0007669"/>
    <property type="project" value="InterPro"/>
</dbReference>
<dbReference type="InterPro" id="IPR018108">
    <property type="entry name" value="MCP_transmembrane"/>
</dbReference>
<feature type="repeat" description="Solcar" evidence="7">
    <location>
        <begin position="111"/>
        <end position="197"/>
    </location>
</feature>
<dbReference type="PROSITE" id="PS50920">
    <property type="entry name" value="SOLCAR"/>
    <property type="match status" value="2"/>
</dbReference>
<evidence type="ECO:0000256" key="1">
    <source>
        <dbReference type="ARBA" id="ARBA00004141"/>
    </source>
</evidence>
<accession>A0A182EB80</accession>
<dbReference type="InterPro" id="IPR002067">
    <property type="entry name" value="MCP"/>
</dbReference>
<evidence type="ECO:0000256" key="6">
    <source>
        <dbReference type="ARBA" id="ARBA00023136"/>
    </source>
</evidence>